<organism evidence="8">
    <name type="scientific">hydrocarbon metagenome</name>
    <dbReference type="NCBI Taxonomy" id="938273"/>
    <lineage>
        <taxon>unclassified sequences</taxon>
        <taxon>metagenomes</taxon>
        <taxon>ecological metagenomes</taxon>
    </lineage>
</organism>
<evidence type="ECO:0000256" key="1">
    <source>
        <dbReference type="ARBA" id="ARBA00022553"/>
    </source>
</evidence>
<protein>
    <submittedName>
        <fullName evidence="8">Diguanylate cyclase/phosphodiesterase domain 1 (Ggdef)</fullName>
    </submittedName>
</protein>
<dbReference type="Pfam" id="PF00072">
    <property type="entry name" value="Response_reg"/>
    <property type="match status" value="1"/>
</dbReference>
<accession>A0A0W8FLC6</accession>
<dbReference type="Pfam" id="PF00990">
    <property type="entry name" value="GGDEF"/>
    <property type="match status" value="1"/>
</dbReference>
<evidence type="ECO:0000259" key="6">
    <source>
        <dbReference type="PROSITE" id="PS50110"/>
    </source>
</evidence>
<sequence>MPLNPSPGATILCIDDDSDILNLLEKILSGIGYNVIKAADGKQGISEALTRKPDLILLDIVMPGMDGYEICKKIKDKEETKNIPIIFITAKKEDEDEAKGLKIGAVDYIRKPLYPPIIKSRIRTQLDLKLKTDMLERLVSIDGLTNIYNRRKFDETLKLEWKRALRNNRHLSLIMSDIDHFKGYNDHYGHTAGDDCLRRVSQGLKNLLQRPADLLARYGGEEFAVILPETDYNGAIYISKFLLKGIEDLNISYPHSPVVGHVTISIGIATSIPGKNCDTPLHLIEAADSMLYVAKQNGRNQIQGKDLSFTGK</sequence>
<dbReference type="PANTHER" id="PTHR45138">
    <property type="entry name" value="REGULATORY COMPONENTS OF SENSORY TRANSDUCTION SYSTEM"/>
    <property type="match status" value="1"/>
</dbReference>
<name>A0A0W8FLC6_9ZZZZ</name>
<dbReference type="GO" id="GO:0003677">
    <property type="term" value="F:DNA binding"/>
    <property type="evidence" value="ECO:0007669"/>
    <property type="project" value="UniProtKB-KW"/>
</dbReference>
<comment type="caution">
    <text evidence="8">The sequence shown here is derived from an EMBL/GenBank/DDBJ whole genome shotgun (WGS) entry which is preliminary data.</text>
</comment>
<keyword evidence="5" id="KW-0804">Transcription</keyword>
<dbReference type="GO" id="GO:1902201">
    <property type="term" value="P:negative regulation of bacterial-type flagellum-dependent cell motility"/>
    <property type="evidence" value="ECO:0007669"/>
    <property type="project" value="TreeGrafter"/>
</dbReference>
<dbReference type="PROSITE" id="PS50887">
    <property type="entry name" value="GGDEF"/>
    <property type="match status" value="1"/>
</dbReference>
<dbReference type="SMART" id="SM00267">
    <property type="entry name" value="GGDEF"/>
    <property type="match status" value="1"/>
</dbReference>
<evidence type="ECO:0000256" key="3">
    <source>
        <dbReference type="ARBA" id="ARBA00023015"/>
    </source>
</evidence>
<feature type="domain" description="GGDEF" evidence="7">
    <location>
        <begin position="169"/>
        <end position="307"/>
    </location>
</feature>
<keyword evidence="1" id="KW-0597">Phosphoprotein</keyword>
<dbReference type="SUPFAM" id="SSF55073">
    <property type="entry name" value="Nucleotide cyclase"/>
    <property type="match status" value="1"/>
</dbReference>
<proteinExistence type="predicted"/>
<dbReference type="PROSITE" id="PS50110">
    <property type="entry name" value="RESPONSE_REGULATORY"/>
    <property type="match status" value="1"/>
</dbReference>
<dbReference type="GO" id="GO:0005886">
    <property type="term" value="C:plasma membrane"/>
    <property type="evidence" value="ECO:0007669"/>
    <property type="project" value="TreeGrafter"/>
</dbReference>
<dbReference type="SMART" id="SM00448">
    <property type="entry name" value="REC"/>
    <property type="match status" value="1"/>
</dbReference>
<dbReference type="GO" id="GO:0043709">
    <property type="term" value="P:cell adhesion involved in single-species biofilm formation"/>
    <property type="evidence" value="ECO:0007669"/>
    <property type="project" value="TreeGrafter"/>
</dbReference>
<dbReference type="CDD" id="cd01949">
    <property type="entry name" value="GGDEF"/>
    <property type="match status" value="1"/>
</dbReference>
<dbReference type="FunFam" id="3.40.50.2300:FF:000001">
    <property type="entry name" value="DNA-binding response regulator PhoB"/>
    <property type="match status" value="1"/>
</dbReference>
<evidence type="ECO:0000256" key="2">
    <source>
        <dbReference type="ARBA" id="ARBA00023012"/>
    </source>
</evidence>
<dbReference type="AlphaFoldDB" id="A0A0W8FLC6"/>
<dbReference type="InterPro" id="IPR000160">
    <property type="entry name" value="GGDEF_dom"/>
</dbReference>
<dbReference type="InterPro" id="IPR050469">
    <property type="entry name" value="Diguanylate_Cyclase"/>
</dbReference>
<dbReference type="EMBL" id="LNQE01001029">
    <property type="protein sequence ID" value="KUG21722.1"/>
    <property type="molecule type" value="Genomic_DNA"/>
</dbReference>
<dbReference type="InterPro" id="IPR029787">
    <property type="entry name" value="Nucleotide_cyclase"/>
</dbReference>
<dbReference type="Gene3D" id="3.30.70.270">
    <property type="match status" value="1"/>
</dbReference>
<evidence type="ECO:0000256" key="4">
    <source>
        <dbReference type="ARBA" id="ARBA00023125"/>
    </source>
</evidence>
<evidence type="ECO:0000313" key="8">
    <source>
        <dbReference type="EMBL" id="KUG21722.1"/>
    </source>
</evidence>
<keyword evidence="2" id="KW-0902">Two-component regulatory system</keyword>
<keyword evidence="3" id="KW-0805">Transcription regulation</keyword>
<dbReference type="InterPro" id="IPR001789">
    <property type="entry name" value="Sig_transdc_resp-reg_receiver"/>
</dbReference>
<dbReference type="SUPFAM" id="SSF52172">
    <property type="entry name" value="CheY-like"/>
    <property type="match status" value="1"/>
</dbReference>
<evidence type="ECO:0000259" key="7">
    <source>
        <dbReference type="PROSITE" id="PS50887"/>
    </source>
</evidence>
<keyword evidence="4" id="KW-0238">DNA-binding</keyword>
<gene>
    <name evidence="8" type="ORF">ASZ90_008526</name>
</gene>
<dbReference type="PANTHER" id="PTHR45138:SF9">
    <property type="entry name" value="DIGUANYLATE CYCLASE DGCM-RELATED"/>
    <property type="match status" value="1"/>
</dbReference>
<dbReference type="InterPro" id="IPR043128">
    <property type="entry name" value="Rev_trsase/Diguanyl_cyclase"/>
</dbReference>
<dbReference type="FunFam" id="3.30.70.270:FF:000001">
    <property type="entry name" value="Diguanylate cyclase domain protein"/>
    <property type="match status" value="1"/>
</dbReference>
<evidence type="ECO:0000256" key="5">
    <source>
        <dbReference type="ARBA" id="ARBA00023163"/>
    </source>
</evidence>
<dbReference type="NCBIfam" id="TIGR00254">
    <property type="entry name" value="GGDEF"/>
    <property type="match status" value="1"/>
</dbReference>
<dbReference type="Gene3D" id="3.40.50.2300">
    <property type="match status" value="1"/>
</dbReference>
<dbReference type="GO" id="GO:0052621">
    <property type="term" value="F:diguanylate cyclase activity"/>
    <property type="evidence" value="ECO:0007669"/>
    <property type="project" value="TreeGrafter"/>
</dbReference>
<reference evidence="8" key="1">
    <citation type="journal article" date="2015" name="Proc. Natl. Acad. Sci. U.S.A.">
        <title>Networks of energetic and metabolic interactions define dynamics in microbial communities.</title>
        <authorList>
            <person name="Embree M."/>
            <person name="Liu J.K."/>
            <person name="Al-Bassam M.M."/>
            <person name="Zengler K."/>
        </authorList>
    </citation>
    <scope>NUCLEOTIDE SEQUENCE</scope>
</reference>
<feature type="domain" description="Response regulatory" evidence="6">
    <location>
        <begin position="10"/>
        <end position="126"/>
    </location>
</feature>
<dbReference type="GO" id="GO:0000160">
    <property type="term" value="P:phosphorelay signal transduction system"/>
    <property type="evidence" value="ECO:0007669"/>
    <property type="project" value="UniProtKB-KW"/>
</dbReference>
<dbReference type="InterPro" id="IPR011006">
    <property type="entry name" value="CheY-like_superfamily"/>
</dbReference>